<dbReference type="InterPro" id="IPR010730">
    <property type="entry name" value="HET"/>
</dbReference>
<dbReference type="EMBL" id="JAZHXJ010000031">
    <property type="protein sequence ID" value="KAL1880554.1"/>
    <property type="molecule type" value="Genomic_DNA"/>
</dbReference>
<proteinExistence type="predicted"/>
<comment type="caution">
    <text evidence="2">The sequence shown here is derived from an EMBL/GenBank/DDBJ whole genome shotgun (WGS) entry which is preliminary data.</text>
</comment>
<protein>
    <recommendedName>
        <fullName evidence="1">Heterokaryon incompatibility domain-containing protein</fullName>
    </recommendedName>
</protein>
<name>A0ABR3XX33_9PEZI</name>
<dbReference type="Proteomes" id="UP001586593">
    <property type="component" value="Unassembled WGS sequence"/>
</dbReference>
<dbReference type="PANTHER" id="PTHR33112:SF10">
    <property type="entry name" value="TOL"/>
    <property type="match status" value="1"/>
</dbReference>
<keyword evidence="3" id="KW-1185">Reference proteome</keyword>
<evidence type="ECO:0000313" key="3">
    <source>
        <dbReference type="Proteomes" id="UP001586593"/>
    </source>
</evidence>
<accession>A0ABR3XX33</accession>
<dbReference type="PANTHER" id="PTHR33112">
    <property type="entry name" value="DOMAIN PROTEIN, PUTATIVE-RELATED"/>
    <property type="match status" value="1"/>
</dbReference>
<organism evidence="2 3">
    <name type="scientific">Phialemonium thermophilum</name>
    <dbReference type="NCBI Taxonomy" id="223376"/>
    <lineage>
        <taxon>Eukaryota</taxon>
        <taxon>Fungi</taxon>
        <taxon>Dikarya</taxon>
        <taxon>Ascomycota</taxon>
        <taxon>Pezizomycotina</taxon>
        <taxon>Sordariomycetes</taxon>
        <taxon>Sordariomycetidae</taxon>
        <taxon>Cephalothecales</taxon>
        <taxon>Cephalothecaceae</taxon>
        <taxon>Phialemonium</taxon>
    </lineage>
</organism>
<feature type="domain" description="Heterokaryon incompatibility" evidence="1">
    <location>
        <begin position="202"/>
        <end position="349"/>
    </location>
</feature>
<sequence length="681" mass="77404">MAYPSTLCSACLGILEAGLEEVMERKLCAKFTHHSEFTGFRKAVESDCFICVKLWDFVSETTRAVWARDPTSWTPWDCRLERRAWAPETYGAIYWHIVYMVFSPGAIDFQYKGNVFCLFPNNGEPTAHDDDLEGFESSTSSAKVHEQAYNWYRACLDSHDVCRRLVSQEHFTPSRLIDVGGEGSDTWKLCLYPEDIHDRPDYMTLSYRWAQTPAVTLRASTIEEFRRGAAIGSLPKTFRDAVTVAWRFSVRYLWIDSLCIVQDSAEDWARESVRMHSVYANSVCNIAASASDTPDGGLFRSRSPEDVLYGRIDVQISPKCRKRFDIWDQFYMDRLTEGPLSRRGWVFQERVLSPRVLHFSNHQIVWECFEMEKCETFPKFSPYPAEAVFPRRLKTVSELAEMQLASSSLAEEDKAMSVGVYHQWTHLVQAYSQCSLTCTDDKLIAMSGIAEMFEKSTGDEYLAGLWRSRLVQGLLWVVVDPVAPPQNRLRAPSWSWVAVDSPVLPQTMSNLGSDYYLVDVVDAKVERPHSSSEWKHVRGSVRLRGCVTKLTVSKGGRRTSRGENVALEAAGLQSPLFAYPDMADTTWDDDAVLHVLPLRPTWRRTSRTKGDLALSLVIILEGIIQEPAAGLVDTFRRVGHFVYDRDDFSFFNLHAVPAYPGATESNRVVVHDDKTSLITLI</sequence>
<dbReference type="Pfam" id="PF06985">
    <property type="entry name" value="HET"/>
    <property type="match status" value="1"/>
</dbReference>
<gene>
    <name evidence="2" type="ORF">VTK73DRAFT_5567</name>
</gene>
<evidence type="ECO:0000313" key="2">
    <source>
        <dbReference type="EMBL" id="KAL1880554.1"/>
    </source>
</evidence>
<evidence type="ECO:0000259" key="1">
    <source>
        <dbReference type="Pfam" id="PF06985"/>
    </source>
</evidence>
<reference evidence="2 3" key="1">
    <citation type="journal article" date="2024" name="Commun. Biol.">
        <title>Comparative genomic analysis of thermophilic fungi reveals convergent evolutionary adaptations and gene losses.</title>
        <authorList>
            <person name="Steindorff A.S."/>
            <person name="Aguilar-Pontes M.V."/>
            <person name="Robinson A.J."/>
            <person name="Andreopoulos B."/>
            <person name="LaButti K."/>
            <person name="Kuo A."/>
            <person name="Mondo S."/>
            <person name="Riley R."/>
            <person name="Otillar R."/>
            <person name="Haridas S."/>
            <person name="Lipzen A."/>
            <person name="Grimwood J."/>
            <person name="Schmutz J."/>
            <person name="Clum A."/>
            <person name="Reid I.D."/>
            <person name="Moisan M.C."/>
            <person name="Butler G."/>
            <person name="Nguyen T.T.M."/>
            <person name="Dewar K."/>
            <person name="Conant G."/>
            <person name="Drula E."/>
            <person name="Henrissat B."/>
            <person name="Hansel C."/>
            <person name="Singer S."/>
            <person name="Hutchinson M.I."/>
            <person name="de Vries R.P."/>
            <person name="Natvig D.O."/>
            <person name="Powell A.J."/>
            <person name="Tsang A."/>
            <person name="Grigoriev I.V."/>
        </authorList>
    </citation>
    <scope>NUCLEOTIDE SEQUENCE [LARGE SCALE GENOMIC DNA]</scope>
    <source>
        <strain evidence="2 3">ATCC 24622</strain>
    </source>
</reference>